<keyword evidence="2" id="KW-1185">Reference proteome</keyword>
<organism evidence="1 2">
    <name type="scientific">Segatella oris C735</name>
    <dbReference type="NCBI Taxonomy" id="563008"/>
    <lineage>
        <taxon>Bacteria</taxon>
        <taxon>Pseudomonadati</taxon>
        <taxon>Bacteroidota</taxon>
        <taxon>Bacteroidia</taxon>
        <taxon>Bacteroidales</taxon>
        <taxon>Prevotellaceae</taxon>
        <taxon>Segatella</taxon>
    </lineage>
</organism>
<name>D7NGD1_9BACT</name>
<accession>D7NGD1</accession>
<dbReference type="EMBL" id="GL349580">
    <property type="protein sequence ID" value="EFI47387.1"/>
    <property type="molecule type" value="Genomic_DNA"/>
</dbReference>
<protein>
    <submittedName>
        <fullName evidence="1">Uncharacterized protein</fullName>
    </submittedName>
</protein>
<sequence>MFIPNPLRSFFTEEGEYKVFAYVQNRGSKKGGGYVTLTVSEPKFVSLEWKDANGKAARYIGSRHIVYAHTKFEGTRDIPVEARFYYKSLNGKEYLTDFAPLDIEQDGMVKIELSLTSRRDKESANRKDANLYGTLFQRMG</sequence>
<evidence type="ECO:0000313" key="1">
    <source>
        <dbReference type="EMBL" id="EFI47387.1"/>
    </source>
</evidence>
<gene>
    <name evidence="1" type="ORF">HMPREF0665_02645</name>
</gene>
<evidence type="ECO:0000313" key="2">
    <source>
        <dbReference type="Proteomes" id="UP000003805"/>
    </source>
</evidence>
<reference evidence="1 2" key="1">
    <citation type="submission" date="2010-02" db="EMBL/GenBank/DDBJ databases">
        <title>The Genome Sequence of Prevotella oris strain C735.</title>
        <authorList>
            <consortium name="The Broad Institute Genome Sequencing Platform"/>
            <person name="Ward D."/>
            <person name="Feldgarden M."/>
            <person name="Earl A."/>
            <person name="Young S.K."/>
            <person name="Zeng Q."/>
            <person name="Koehrsen M."/>
            <person name="Alvarado L."/>
            <person name="Berlin A."/>
            <person name="Bochicchio J."/>
            <person name="Borenstein D."/>
            <person name="Chapman S.B."/>
            <person name="Chen Z."/>
            <person name="Engels R."/>
            <person name="Freedman E."/>
            <person name="Gellesch M."/>
            <person name="Goldberg J."/>
            <person name="Griggs A."/>
            <person name="Gujja S."/>
            <person name="Heilman E."/>
            <person name="Heiman D."/>
            <person name="Hepburn T."/>
            <person name="Howarth C."/>
            <person name="Jen D."/>
            <person name="Larson L."/>
            <person name="Mehta T."/>
            <person name="Park D."/>
            <person name="Pearson M."/>
            <person name="Roberts A."/>
            <person name="Saif S."/>
            <person name="Shea T."/>
            <person name="Shenoy N."/>
            <person name="Sisk P."/>
            <person name="Stolte C."/>
            <person name="Sykes S."/>
            <person name="Thomson T."/>
            <person name="Walk T."/>
            <person name="White J."/>
            <person name="Yandava C."/>
            <person name="Sibley C.D."/>
            <person name="Field T.R."/>
            <person name="Grinwis M."/>
            <person name="Eshaghurshan C.S."/>
            <person name="Surette M.G."/>
            <person name="Haas B."/>
            <person name="Nusbaum C."/>
            <person name="Birren B."/>
        </authorList>
    </citation>
    <scope>NUCLEOTIDE SEQUENCE [LARGE SCALE GENOMIC DNA]</scope>
    <source>
        <strain evidence="1 2">C735</strain>
    </source>
</reference>
<dbReference type="AlphaFoldDB" id="D7NGD1"/>
<dbReference type="Proteomes" id="UP000003805">
    <property type="component" value="Unassembled WGS sequence"/>
</dbReference>
<proteinExistence type="predicted"/>
<dbReference type="HOGENOM" id="CLU_1833396_0_0_10"/>